<dbReference type="GO" id="GO:0004034">
    <property type="term" value="F:aldose 1-epimerase activity"/>
    <property type="evidence" value="ECO:0007669"/>
    <property type="project" value="UniProtKB-EC"/>
</dbReference>
<comment type="catalytic activity">
    <reaction evidence="1">
        <text>alpha-D-galactose = beta-D-galactose</text>
        <dbReference type="Rhea" id="RHEA:28675"/>
        <dbReference type="ChEBI" id="CHEBI:27667"/>
        <dbReference type="ChEBI" id="CHEBI:28061"/>
        <dbReference type="EC" id="5.1.3.3"/>
    </reaction>
    <physiologicalReaction direction="right-to-left" evidence="1">
        <dbReference type="Rhea" id="RHEA:28677"/>
    </physiologicalReaction>
</comment>
<sequence>MSQKTLEILTVCMAASLYHVNWDVTHIDKNSLTLIYTSPDQEDGFPGSMLTEVTYKLQQLEDLPVYSLKLIYKATMREAPCPINLTNHSYFNLAGHNKGRAAICNHKVQICSTKSLELDKQTLLPTGRVQQNTGEKDLSTEKQLGKGIENGGYDQFYIFDEKLDLKHELAHKIKGCQFSALDTVSNRKMVGLTDQVGVQFYTAACLHPSQPNGKHKQPYESLGAFCFETQAHPDGVNLGKDTEKLPNMVYYPNGEPYTHRTAFYFFDSSIKF</sequence>
<dbReference type="PROSITE" id="PS00545">
    <property type="entry name" value="ALDOSE_1_EPIMERASE"/>
    <property type="match status" value="1"/>
</dbReference>
<organism evidence="6 7">
    <name type="scientific">Cichlidogyrus casuarinus</name>
    <dbReference type="NCBI Taxonomy" id="1844966"/>
    <lineage>
        <taxon>Eukaryota</taxon>
        <taxon>Metazoa</taxon>
        <taxon>Spiralia</taxon>
        <taxon>Lophotrochozoa</taxon>
        <taxon>Platyhelminthes</taxon>
        <taxon>Monogenea</taxon>
        <taxon>Monopisthocotylea</taxon>
        <taxon>Dactylogyridea</taxon>
        <taxon>Ancyrocephalidae</taxon>
        <taxon>Cichlidogyrus</taxon>
    </lineage>
</organism>
<dbReference type="InterPro" id="IPR018052">
    <property type="entry name" value="Ald1_epimerase_CS"/>
</dbReference>
<dbReference type="AlphaFoldDB" id="A0ABD2Q1M2"/>
<dbReference type="InterPro" id="IPR014718">
    <property type="entry name" value="GH-type_carb-bd"/>
</dbReference>
<protein>
    <recommendedName>
        <fullName evidence="3">Galactose mutarotase</fullName>
    </recommendedName>
    <alternativeName>
        <fullName evidence="4">Aldose 1-epimerase</fullName>
    </alternativeName>
</protein>
<dbReference type="Pfam" id="PF01263">
    <property type="entry name" value="Aldose_epim"/>
    <property type="match status" value="1"/>
</dbReference>
<dbReference type="InterPro" id="IPR011013">
    <property type="entry name" value="Gal_mutarotase_sf_dom"/>
</dbReference>
<evidence type="ECO:0000256" key="2">
    <source>
        <dbReference type="ARBA" id="ARBA00004947"/>
    </source>
</evidence>
<comment type="caution">
    <text evidence="6">The sequence shown here is derived from an EMBL/GenBank/DDBJ whole genome shotgun (WGS) entry which is preliminary data.</text>
</comment>
<dbReference type="PANTHER" id="PTHR10091">
    <property type="entry name" value="ALDOSE-1-EPIMERASE"/>
    <property type="match status" value="1"/>
</dbReference>
<dbReference type="Proteomes" id="UP001626550">
    <property type="component" value="Unassembled WGS sequence"/>
</dbReference>
<evidence type="ECO:0000313" key="6">
    <source>
        <dbReference type="EMBL" id="KAL3312021.1"/>
    </source>
</evidence>
<accession>A0ABD2Q1M2</accession>
<evidence type="ECO:0000256" key="1">
    <source>
        <dbReference type="ARBA" id="ARBA00001712"/>
    </source>
</evidence>
<dbReference type="PANTHER" id="PTHR10091:SF0">
    <property type="entry name" value="GALACTOSE MUTAROTASE"/>
    <property type="match status" value="1"/>
</dbReference>
<dbReference type="EMBL" id="JBJKFK010001908">
    <property type="protein sequence ID" value="KAL3312021.1"/>
    <property type="molecule type" value="Genomic_DNA"/>
</dbReference>
<gene>
    <name evidence="6" type="ORF">Ciccas_009393</name>
</gene>
<evidence type="ECO:0000256" key="3">
    <source>
        <dbReference type="ARBA" id="ARBA00021023"/>
    </source>
</evidence>
<evidence type="ECO:0000256" key="4">
    <source>
        <dbReference type="ARBA" id="ARBA00032729"/>
    </source>
</evidence>
<comment type="function">
    <text evidence="5">Mutarotase that catalyzes the interconversion of beta-D-galactose and alpha-D-galactose during galactose metabolism. Beta-D-galactose is metabolized in the liver into glucose 1-phosphate, the primary metabolic fuel, by the action of four enzymes that constitute the Leloir pathway: GALM, GALK1 (galactokinase), GALT (galactose-1-phosphate uridylyltransferase) and GALE (UDP-galactose-4'-epimerase). Involved in the maintenance of the equilibrium between the beta- and alpha-anomers of galactose, therefore ensuring a sufficient supply of the alpha-anomer for GALK1. Also active on D-glucose although shows a preference for galactose over glucose.</text>
</comment>
<keyword evidence="7" id="KW-1185">Reference proteome</keyword>
<reference evidence="6 7" key="1">
    <citation type="submission" date="2024-11" db="EMBL/GenBank/DDBJ databases">
        <title>Adaptive evolution of stress response genes in parasites aligns with host niche diversity.</title>
        <authorList>
            <person name="Hahn C."/>
            <person name="Resl P."/>
        </authorList>
    </citation>
    <scope>NUCLEOTIDE SEQUENCE [LARGE SCALE GENOMIC DNA]</scope>
    <source>
        <strain evidence="6">EGGRZ-B1_66</strain>
        <tissue evidence="6">Body</tissue>
    </source>
</reference>
<proteinExistence type="predicted"/>
<name>A0ABD2Q1M2_9PLAT</name>
<dbReference type="SUPFAM" id="SSF74650">
    <property type="entry name" value="Galactose mutarotase-like"/>
    <property type="match status" value="1"/>
</dbReference>
<evidence type="ECO:0000256" key="5">
    <source>
        <dbReference type="ARBA" id="ARBA00045743"/>
    </source>
</evidence>
<dbReference type="Gene3D" id="2.70.98.10">
    <property type="match status" value="1"/>
</dbReference>
<comment type="pathway">
    <text evidence="2">Carbohydrate metabolism; galactose metabolism.</text>
</comment>
<evidence type="ECO:0000313" key="7">
    <source>
        <dbReference type="Proteomes" id="UP001626550"/>
    </source>
</evidence>
<dbReference type="InterPro" id="IPR008183">
    <property type="entry name" value="Aldose_1/G6P_1-epimerase"/>
</dbReference>